<reference evidence="2 3" key="1">
    <citation type="journal article" date="2012" name="J. Bacteriol.">
        <title>Draft Genome Sequence of Mesorhizobium alhagi CCNWXJ12-2T, a Novel Salt-Resistant Species Isolated from the Desert of Northwestern China.</title>
        <authorList>
            <person name="Zhou M."/>
            <person name="Chen W."/>
            <person name="Chen H."/>
            <person name="Wei G."/>
        </authorList>
    </citation>
    <scope>NUCLEOTIDE SEQUENCE [LARGE SCALE GENOMIC DNA]</scope>
    <source>
        <strain evidence="2 3">CCNWXJ12-2</strain>
    </source>
</reference>
<dbReference type="Proteomes" id="UP000003250">
    <property type="component" value="Unassembled WGS sequence"/>
</dbReference>
<keyword evidence="1" id="KW-1133">Transmembrane helix</keyword>
<dbReference type="PATRIC" id="fig|1107882.3.peg.3991"/>
<keyword evidence="1" id="KW-0812">Transmembrane</keyword>
<proteinExistence type="predicted"/>
<organism evidence="2 3">
    <name type="scientific">Mesorhizobium alhagi CCNWXJ12-2</name>
    <dbReference type="NCBI Taxonomy" id="1107882"/>
    <lineage>
        <taxon>Bacteria</taxon>
        <taxon>Pseudomonadati</taxon>
        <taxon>Pseudomonadota</taxon>
        <taxon>Alphaproteobacteria</taxon>
        <taxon>Hyphomicrobiales</taxon>
        <taxon>Phyllobacteriaceae</taxon>
        <taxon>Allomesorhizobium</taxon>
    </lineage>
</organism>
<evidence type="ECO:0000313" key="3">
    <source>
        <dbReference type="Proteomes" id="UP000003250"/>
    </source>
</evidence>
<evidence type="ECO:0000256" key="1">
    <source>
        <dbReference type="SAM" id="Phobius"/>
    </source>
</evidence>
<name>H0HV81_9HYPH</name>
<feature type="transmembrane region" description="Helical" evidence="1">
    <location>
        <begin position="52"/>
        <end position="73"/>
    </location>
</feature>
<keyword evidence="1" id="KW-0472">Membrane</keyword>
<dbReference type="RefSeq" id="WP_008837691.1">
    <property type="nucleotide sequence ID" value="NZ_AHAM01000169.1"/>
</dbReference>
<evidence type="ECO:0000313" key="2">
    <source>
        <dbReference type="EMBL" id="EHK55384.1"/>
    </source>
</evidence>
<gene>
    <name evidence="2" type="ORF">MAXJ12_20434</name>
</gene>
<dbReference type="EMBL" id="AHAM01000169">
    <property type="protein sequence ID" value="EHK55384.1"/>
    <property type="molecule type" value="Genomic_DNA"/>
</dbReference>
<protein>
    <submittedName>
        <fullName evidence="2">Uncharacterized protein</fullName>
    </submittedName>
</protein>
<feature type="transmembrane region" description="Helical" evidence="1">
    <location>
        <begin position="106"/>
        <end position="124"/>
    </location>
</feature>
<keyword evidence="3" id="KW-1185">Reference proteome</keyword>
<accession>H0HV81</accession>
<feature type="transmembrane region" description="Helical" evidence="1">
    <location>
        <begin position="80"/>
        <end position="100"/>
    </location>
</feature>
<dbReference type="AlphaFoldDB" id="H0HV81"/>
<sequence length="139" mass="15221">MTRNQFRFLTLLCFASSIAAGVWDFFVPFPTELNTFILLEETPIDRLGTPGLIVLSIALLAVTALSFALLLIFHRWAPSLFVGMNALLLAISPLFGYGIYSPGSEQFAMLSTFLAGAMVPIMFMTNVRTFFGKQAGNAT</sequence>